<dbReference type="Proteomes" id="UP000703661">
    <property type="component" value="Unassembled WGS sequence"/>
</dbReference>
<organism evidence="1 2">
    <name type="scientific">Entomortierella chlamydospora</name>
    <dbReference type="NCBI Taxonomy" id="101097"/>
    <lineage>
        <taxon>Eukaryota</taxon>
        <taxon>Fungi</taxon>
        <taxon>Fungi incertae sedis</taxon>
        <taxon>Mucoromycota</taxon>
        <taxon>Mortierellomycotina</taxon>
        <taxon>Mortierellomycetes</taxon>
        <taxon>Mortierellales</taxon>
        <taxon>Mortierellaceae</taxon>
        <taxon>Entomortierella</taxon>
    </lineage>
</organism>
<keyword evidence="2" id="KW-1185">Reference proteome</keyword>
<sequence>MDPACAETMPDALIVSCLWHINKNLRSHLRPTLGPERWAAFKRQFRRVREAITPVVFQDQWKRLMQDFGGLGHQTQRGACSDSDDDEESEVHHEQVESIEDLRQEYMLGDKTHLSREESQKGSIMAMITAMVSSIDVDTVELLFRVVDLLARGNPDLVVPFQDKGYFLHLPSSPEQRSGMPPLL</sequence>
<accession>A0A9P6MGU1</accession>
<dbReference type="AlphaFoldDB" id="A0A9P6MGU1"/>
<gene>
    <name evidence="1" type="ORF">BGZ80_006568</name>
</gene>
<evidence type="ECO:0000313" key="1">
    <source>
        <dbReference type="EMBL" id="KAF9999445.1"/>
    </source>
</evidence>
<dbReference type="EMBL" id="JAAAID010003250">
    <property type="protein sequence ID" value="KAF9999445.1"/>
    <property type="molecule type" value="Genomic_DNA"/>
</dbReference>
<reference evidence="1" key="1">
    <citation type="journal article" date="2020" name="Fungal Divers.">
        <title>Resolving the Mortierellaceae phylogeny through synthesis of multi-gene phylogenetics and phylogenomics.</title>
        <authorList>
            <person name="Vandepol N."/>
            <person name="Liber J."/>
            <person name="Desiro A."/>
            <person name="Na H."/>
            <person name="Kennedy M."/>
            <person name="Barry K."/>
            <person name="Grigoriev I.V."/>
            <person name="Miller A.N."/>
            <person name="O'Donnell K."/>
            <person name="Stajich J.E."/>
            <person name="Bonito G."/>
        </authorList>
    </citation>
    <scope>NUCLEOTIDE SEQUENCE</scope>
    <source>
        <strain evidence="1">NRRL 2769</strain>
    </source>
</reference>
<protein>
    <submittedName>
        <fullName evidence="1">Uncharacterized protein</fullName>
    </submittedName>
</protein>
<comment type="caution">
    <text evidence="1">The sequence shown here is derived from an EMBL/GenBank/DDBJ whole genome shotgun (WGS) entry which is preliminary data.</text>
</comment>
<evidence type="ECO:0000313" key="2">
    <source>
        <dbReference type="Proteomes" id="UP000703661"/>
    </source>
</evidence>
<name>A0A9P6MGU1_9FUNG</name>
<proteinExistence type="predicted"/>